<dbReference type="GO" id="GO:0000166">
    <property type="term" value="F:nucleotide binding"/>
    <property type="evidence" value="ECO:0007669"/>
    <property type="project" value="UniProtKB-KW"/>
</dbReference>
<evidence type="ECO:0000256" key="4">
    <source>
        <dbReference type="RuleBase" id="RU003953"/>
    </source>
</evidence>
<dbReference type="EMBL" id="CAUOFW020007057">
    <property type="protein sequence ID" value="CAK9177472.1"/>
    <property type="molecule type" value="Genomic_DNA"/>
</dbReference>
<evidence type="ECO:0008006" key="10">
    <source>
        <dbReference type="Google" id="ProtNLM"/>
    </source>
</evidence>
<dbReference type="Gene3D" id="3.30.460.10">
    <property type="entry name" value="Beta Polymerase, domain 2"/>
    <property type="match status" value="1"/>
</dbReference>
<accession>A0ABC8U737</accession>
<evidence type="ECO:0000313" key="9">
    <source>
        <dbReference type="Proteomes" id="UP001642360"/>
    </source>
</evidence>
<keyword evidence="3" id="KW-0547">Nucleotide-binding</keyword>
<protein>
    <recommendedName>
        <fullName evidence="10">Poly(A) polymerase</fullName>
    </recommendedName>
</protein>
<evidence type="ECO:0000256" key="3">
    <source>
        <dbReference type="ARBA" id="ARBA00022741"/>
    </source>
</evidence>
<dbReference type="Pfam" id="PF12627">
    <property type="entry name" value="PolyA_pol_RNAbd"/>
    <property type="match status" value="1"/>
</dbReference>
<keyword evidence="9" id="KW-1185">Reference proteome</keyword>
<dbReference type="CDD" id="cd05398">
    <property type="entry name" value="NT_ClassII-CCAase"/>
    <property type="match status" value="1"/>
</dbReference>
<comment type="similarity">
    <text evidence="1 4">Belongs to the tRNA nucleotidyltransferase/poly(A) polymerase family.</text>
</comment>
<dbReference type="Pfam" id="PF01743">
    <property type="entry name" value="PolyA_pol"/>
    <property type="match status" value="1"/>
</dbReference>
<proteinExistence type="inferred from homology"/>
<gene>
    <name evidence="8" type="ORF">ILEXP_LOCUS47360</name>
</gene>
<feature type="domain" description="Poly A polymerase head" evidence="6">
    <location>
        <begin position="107"/>
        <end position="234"/>
    </location>
</feature>
<evidence type="ECO:0000256" key="1">
    <source>
        <dbReference type="ARBA" id="ARBA00007265"/>
    </source>
</evidence>
<feature type="region of interest" description="Disordered" evidence="5">
    <location>
        <begin position="51"/>
        <end position="70"/>
    </location>
</feature>
<dbReference type="PANTHER" id="PTHR43051:SF2">
    <property type="entry name" value="POLYNUCLEOTIDE ADENYLYLTRANSFERASE FAMILY PROTEIN-RELATED"/>
    <property type="match status" value="1"/>
</dbReference>
<evidence type="ECO:0000259" key="7">
    <source>
        <dbReference type="Pfam" id="PF12627"/>
    </source>
</evidence>
<reference evidence="8 9" key="1">
    <citation type="submission" date="2024-02" db="EMBL/GenBank/DDBJ databases">
        <authorList>
            <person name="Vignale AGUSTIN F."/>
            <person name="Sosa J E."/>
            <person name="Modenutti C."/>
        </authorList>
    </citation>
    <scope>NUCLEOTIDE SEQUENCE [LARGE SCALE GENOMIC DNA]</scope>
</reference>
<evidence type="ECO:0000256" key="2">
    <source>
        <dbReference type="ARBA" id="ARBA00022679"/>
    </source>
</evidence>
<organism evidence="8 9">
    <name type="scientific">Ilex paraguariensis</name>
    <name type="common">yerba mate</name>
    <dbReference type="NCBI Taxonomy" id="185542"/>
    <lineage>
        <taxon>Eukaryota</taxon>
        <taxon>Viridiplantae</taxon>
        <taxon>Streptophyta</taxon>
        <taxon>Embryophyta</taxon>
        <taxon>Tracheophyta</taxon>
        <taxon>Spermatophyta</taxon>
        <taxon>Magnoliopsida</taxon>
        <taxon>eudicotyledons</taxon>
        <taxon>Gunneridae</taxon>
        <taxon>Pentapetalae</taxon>
        <taxon>asterids</taxon>
        <taxon>campanulids</taxon>
        <taxon>Aquifoliales</taxon>
        <taxon>Aquifoliaceae</taxon>
        <taxon>Ilex</taxon>
    </lineage>
</organism>
<name>A0ABC8U737_9AQUA</name>
<dbReference type="Proteomes" id="UP001642360">
    <property type="component" value="Unassembled WGS sequence"/>
</dbReference>
<dbReference type="InterPro" id="IPR052191">
    <property type="entry name" value="tRNA_ntf/polyA_polymerase_I"/>
</dbReference>
<dbReference type="PANTHER" id="PTHR43051">
    <property type="entry name" value="POLYNUCLEOTIDE ADENYLYLTRANSFERASE FAMILY PROTEIN"/>
    <property type="match status" value="1"/>
</dbReference>
<dbReference type="InterPro" id="IPR043519">
    <property type="entry name" value="NT_sf"/>
</dbReference>
<keyword evidence="2 4" id="KW-0808">Transferase</keyword>
<keyword evidence="4" id="KW-0694">RNA-binding</keyword>
<dbReference type="Gene3D" id="1.10.3090.10">
    <property type="entry name" value="cca-adding enzyme, domain 2"/>
    <property type="match status" value="1"/>
</dbReference>
<dbReference type="InterPro" id="IPR032828">
    <property type="entry name" value="PolyA_RNA-bd"/>
</dbReference>
<comment type="caution">
    <text evidence="8">The sequence shown here is derived from an EMBL/GenBank/DDBJ whole genome shotgun (WGS) entry which is preliminary data.</text>
</comment>
<evidence type="ECO:0000313" key="8">
    <source>
        <dbReference type="EMBL" id="CAK9177472.1"/>
    </source>
</evidence>
<dbReference type="GO" id="GO:0003723">
    <property type="term" value="F:RNA binding"/>
    <property type="evidence" value="ECO:0007669"/>
    <property type="project" value="UniProtKB-KW"/>
</dbReference>
<feature type="domain" description="tRNA nucleotidyltransferase/poly(A) polymerase RNA and SrmB- binding" evidence="7">
    <location>
        <begin position="262"/>
        <end position="321"/>
    </location>
</feature>
<evidence type="ECO:0000256" key="5">
    <source>
        <dbReference type="SAM" id="MobiDB-lite"/>
    </source>
</evidence>
<dbReference type="GO" id="GO:0016740">
    <property type="term" value="F:transferase activity"/>
    <property type="evidence" value="ECO:0007669"/>
    <property type="project" value="UniProtKB-KW"/>
</dbReference>
<dbReference type="InterPro" id="IPR002646">
    <property type="entry name" value="PolA_pol_head_dom"/>
</dbReference>
<sequence length="337" mass="37945">MAIASGLGFACRPHHFPIRSPLRHCVISKVRPSTIAAIETFNEPESLYVKDNTNHDSVSPNGKLMESDRKAPKWKKLGSKDIGISTSMIARPTRVVLNGLKRKGYEVFLVGGCVRDLILGRTPKDFDVITSAELKEVMRTFSRCEIIGRRFPICHVHIDDSIVEVSSFSTCATKSGRSFSLAFERPFGCDQKDYVRWKNCLQRDFTINGLMFDPYAKIVYDYMGGLEDIKKAKVQTIVPASFSFLEDCARILRAVRIAARLGFRFSKETAQAVKNLSCSVLKLDKGRLLMEMNYMLAYGSAEASLRLLWRFGLLDILLPIQLHFAGSIFCAPYFSET</sequence>
<dbReference type="AlphaFoldDB" id="A0ABC8U737"/>
<evidence type="ECO:0000259" key="6">
    <source>
        <dbReference type="Pfam" id="PF01743"/>
    </source>
</evidence>
<dbReference type="SUPFAM" id="SSF81301">
    <property type="entry name" value="Nucleotidyltransferase"/>
    <property type="match status" value="1"/>
</dbReference>
<dbReference type="GO" id="GO:0001680">
    <property type="term" value="P:tRNA 3'-terminal CCA addition"/>
    <property type="evidence" value="ECO:0007669"/>
    <property type="project" value="UniProtKB-ARBA"/>
</dbReference>
<dbReference type="SUPFAM" id="SSF81891">
    <property type="entry name" value="Poly A polymerase C-terminal region-like"/>
    <property type="match status" value="1"/>
</dbReference>